<feature type="compositionally biased region" description="Pro residues" evidence="3">
    <location>
        <begin position="405"/>
        <end position="421"/>
    </location>
</feature>
<protein>
    <recommendedName>
        <fullName evidence="8">Actin binding protein</fullName>
    </recommendedName>
</protein>
<dbReference type="Gene3D" id="2.30.30.40">
    <property type="entry name" value="SH3 Domains"/>
    <property type="match status" value="2"/>
</dbReference>
<dbReference type="GO" id="GO:0030427">
    <property type="term" value="C:site of polarized growth"/>
    <property type="evidence" value="ECO:0007669"/>
    <property type="project" value="TreeGrafter"/>
</dbReference>
<feature type="compositionally biased region" description="Basic and acidic residues" evidence="3">
    <location>
        <begin position="387"/>
        <end position="400"/>
    </location>
</feature>
<dbReference type="EMBL" id="JAHLUH010000013">
    <property type="protein sequence ID" value="KAG7725241.1"/>
    <property type="molecule type" value="Genomic_DNA"/>
</dbReference>
<dbReference type="GO" id="GO:0030864">
    <property type="term" value="C:cortical actin cytoskeleton"/>
    <property type="evidence" value="ECO:0007669"/>
    <property type="project" value="TreeGrafter"/>
</dbReference>
<dbReference type="PROSITE" id="PS51263">
    <property type="entry name" value="ADF_H"/>
    <property type="match status" value="1"/>
</dbReference>
<feature type="region of interest" description="Disordered" evidence="3">
    <location>
        <begin position="524"/>
        <end position="548"/>
    </location>
</feature>
<evidence type="ECO:0000256" key="3">
    <source>
        <dbReference type="SAM" id="MobiDB-lite"/>
    </source>
</evidence>
<dbReference type="PANTHER" id="PTHR10829:SF25">
    <property type="entry name" value="DREBRIN-LIKE PROTEIN"/>
    <property type="match status" value="1"/>
</dbReference>
<dbReference type="GO" id="GO:0051015">
    <property type="term" value="F:actin filament binding"/>
    <property type="evidence" value="ECO:0007669"/>
    <property type="project" value="TreeGrafter"/>
</dbReference>
<feature type="compositionally biased region" description="Acidic residues" evidence="3">
    <location>
        <begin position="236"/>
        <end position="247"/>
    </location>
</feature>
<feature type="compositionally biased region" description="Polar residues" evidence="3">
    <location>
        <begin position="339"/>
        <end position="352"/>
    </location>
</feature>
<feature type="compositionally biased region" description="Pro residues" evidence="3">
    <location>
        <begin position="213"/>
        <end position="231"/>
    </location>
</feature>
<dbReference type="Pfam" id="PF14604">
    <property type="entry name" value="SH3_9"/>
    <property type="match status" value="1"/>
</dbReference>
<feature type="compositionally biased region" description="Low complexity" evidence="3">
    <location>
        <begin position="289"/>
        <end position="300"/>
    </location>
</feature>
<dbReference type="PROSITE" id="PS50002">
    <property type="entry name" value="SH3"/>
    <property type="match status" value="2"/>
</dbReference>
<dbReference type="SMART" id="SM00326">
    <property type="entry name" value="SH3"/>
    <property type="match status" value="2"/>
</dbReference>
<dbReference type="PRINTS" id="PR00499">
    <property type="entry name" value="P67PHOX"/>
</dbReference>
<dbReference type="SUPFAM" id="SSF50044">
    <property type="entry name" value="SH3-domain"/>
    <property type="match status" value="2"/>
</dbReference>
<reference evidence="6" key="1">
    <citation type="journal article" date="2021" name="G3 (Bethesda)">
        <title>Genomic diversity, chromosomal rearrangements, and interspecies hybridization in the ogataea polymorpha species complex.</title>
        <authorList>
            <person name="Hanson S.J."/>
            <person name="Cinneide E.O."/>
            <person name="Salzberg L.I."/>
            <person name="Wolfe K.H."/>
            <person name="McGowan J."/>
            <person name="Fitzpatrick D.A."/>
            <person name="Matlin K."/>
        </authorList>
    </citation>
    <scope>NUCLEOTIDE SEQUENCE</scope>
    <source>
        <strain evidence="6">83-405-1</strain>
    </source>
</reference>
<dbReference type="Gene3D" id="3.40.20.10">
    <property type="entry name" value="Severin"/>
    <property type="match status" value="1"/>
</dbReference>
<dbReference type="Proteomes" id="UP000738402">
    <property type="component" value="Unassembled WGS sequence"/>
</dbReference>
<feature type="compositionally biased region" description="Polar residues" evidence="3">
    <location>
        <begin position="180"/>
        <end position="190"/>
    </location>
</feature>
<feature type="region of interest" description="Disordered" evidence="3">
    <location>
        <begin position="180"/>
        <end position="468"/>
    </location>
</feature>
<dbReference type="PRINTS" id="PR00452">
    <property type="entry name" value="SH3DOMAIN"/>
</dbReference>
<dbReference type="Pfam" id="PF00241">
    <property type="entry name" value="Cofilin_ADF"/>
    <property type="match status" value="1"/>
</dbReference>
<dbReference type="FunFam" id="2.30.30.40:FF:000072">
    <property type="entry name" value="Unconventional Myosin IB"/>
    <property type="match status" value="1"/>
</dbReference>
<gene>
    <name evidence="6" type="ORF">KL933_004255</name>
</gene>
<feature type="domain" description="ADF-H" evidence="5">
    <location>
        <begin position="49"/>
        <end position="174"/>
    </location>
</feature>
<accession>A0AAN6HYZ0</accession>
<dbReference type="SUPFAM" id="SSF55753">
    <property type="entry name" value="Actin depolymerizing proteins"/>
    <property type="match status" value="1"/>
</dbReference>
<dbReference type="CDD" id="cd11819">
    <property type="entry name" value="SH3_Cortactin_like"/>
    <property type="match status" value="2"/>
</dbReference>
<evidence type="ECO:0000256" key="1">
    <source>
        <dbReference type="ARBA" id="ARBA00022443"/>
    </source>
</evidence>
<name>A0AAN6HYZ0_9ASCO</name>
<dbReference type="GO" id="GO:0030833">
    <property type="term" value="P:regulation of actin filament polymerization"/>
    <property type="evidence" value="ECO:0007669"/>
    <property type="project" value="TreeGrafter"/>
</dbReference>
<dbReference type="InterPro" id="IPR002108">
    <property type="entry name" value="ADF-H"/>
</dbReference>
<evidence type="ECO:0000313" key="7">
    <source>
        <dbReference type="Proteomes" id="UP000738402"/>
    </source>
</evidence>
<feature type="domain" description="SH3" evidence="4">
    <location>
        <begin position="544"/>
        <end position="601"/>
    </location>
</feature>
<dbReference type="PANTHER" id="PTHR10829">
    <property type="entry name" value="CORTACTIN AND DREBRIN"/>
    <property type="match status" value="1"/>
</dbReference>
<feature type="compositionally biased region" description="Low complexity" evidence="3">
    <location>
        <begin position="455"/>
        <end position="468"/>
    </location>
</feature>
<evidence type="ECO:0000259" key="5">
    <source>
        <dbReference type="PROSITE" id="PS51263"/>
    </source>
</evidence>
<feature type="domain" description="SH3" evidence="4">
    <location>
        <begin position="463"/>
        <end position="523"/>
    </location>
</feature>
<feature type="compositionally biased region" description="Basic and acidic residues" evidence="3">
    <location>
        <begin position="358"/>
        <end position="371"/>
    </location>
</feature>
<dbReference type="GO" id="GO:0005884">
    <property type="term" value="C:actin filament"/>
    <property type="evidence" value="ECO:0007669"/>
    <property type="project" value="TreeGrafter"/>
</dbReference>
<feature type="compositionally biased region" description="Polar residues" evidence="3">
    <location>
        <begin position="277"/>
        <end position="288"/>
    </location>
</feature>
<evidence type="ECO:0008006" key="8">
    <source>
        <dbReference type="Google" id="ProtNLM"/>
    </source>
</evidence>
<evidence type="ECO:0000259" key="4">
    <source>
        <dbReference type="PROSITE" id="PS50002"/>
    </source>
</evidence>
<dbReference type="InterPro" id="IPR001452">
    <property type="entry name" value="SH3_domain"/>
</dbReference>
<evidence type="ECO:0000313" key="6">
    <source>
        <dbReference type="EMBL" id="KAG7725241.1"/>
    </source>
</evidence>
<dbReference type="AlphaFoldDB" id="A0AAN6HYZ0"/>
<comment type="caution">
    <text evidence="6">The sequence shown here is derived from an EMBL/GenBank/DDBJ whole genome shotgun (WGS) entry which is preliminary data.</text>
</comment>
<dbReference type="InterPro" id="IPR029006">
    <property type="entry name" value="ADF-H/Gelsolin-like_dom_sf"/>
</dbReference>
<dbReference type="InterPro" id="IPR036028">
    <property type="entry name" value="SH3-like_dom_sf"/>
</dbReference>
<dbReference type="SMART" id="SM00102">
    <property type="entry name" value="ADF"/>
    <property type="match status" value="1"/>
</dbReference>
<dbReference type="Pfam" id="PF00018">
    <property type="entry name" value="SH3_1"/>
    <property type="match status" value="1"/>
</dbReference>
<evidence type="ECO:0000256" key="2">
    <source>
        <dbReference type="PROSITE-ProRule" id="PRU00192"/>
    </source>
</evidence>
<organism evidence="6 7">
    <name type="scientific">Ogataea haglerorum</name>
    <dbReference type="NCBI Taxonomy" id="1937702"/>
    <lineage>
        <taxon>Eukaryota</taxon>
        <taxon>Fungi</taxon>
        <taxon>Dikarya</taxon>
        <taxon>Ascomycota</taxon>
        <taxon>Saccharomycotina</taxon>
        <taxon>Pichiomycetes</taxon>
        <taxon>Pichiales</taxon>
        <taxon>Pichiaceae</taxon>
        <taxon>Ogataea</taxon>
    </lineage>
</organism>
<keyword evidence="1 2" id="KW-0728">SH3 domain</keyword>
<proteinExistence type="predicted"/>
<sequence>MSTGSRTLSVVVYRCTGARIWLGARRTNGHHNKNHKGVNSINCTMERLDLATYSKEIKQNYDRLISGELSYVIYTTQKDSSLKPTVQGDGDINEFVTEFEEGAVQFGYIRVNPYGSDVQKILLVGWCPDSAPLKSKVSFSNNVAEVGRILHYHVQVTARDPDDLDVDDLLKTVSNASGARYSIQSLPQSSAPKTTRPAPKPAPKPAKTEEPAPPKPSRSIPPKPATAPAPAKPAEQDDEWGGEEEIQERDFSKKPLETLPSAYKPTKVDIETLRKGPSQTTSSQPATVSLSLGDGRLSSLPKPKVTNSVASKFQEVVQPSFGSKPSFGAPPKREEHVSSGLNRNFGATNGKTPAQIWAEKKGQFKDVETDSKPVNAEPEEEINVHVNDVKAKLEALKTEEQPNQAFPPPPVRSSFPPPPVRTVPKEEEKEEEEKELEPAPAFASAPAPAPPTGPRPAASAAPSAAPTAVAEYDYEAAEDNEIGFAEGETIVDIKFVDEDWWLGTNAAGKSGLFPATYVVLNEKKDDEEPAAEEVPEPKSEPEASKGLTAVAEYDYDATEDNEISFKEQDIITEIEQVDEDWWLGSCNGERGLFPANYVKLQ</sequence>